<dbReference type="GO" id="GO:0071949">
    <property type="term" value="F:FAD binding"/>
    <property type="evidence" value="ECO:0007669"/>
    <property type="project" value="TreeGrafter"/>
</dbReference>
<dbReference type="KEGG" id="fll:EI427_05965"/>
<keyword evidence="1" id="KW-0560">Oxidoreductase</keyword>
<evidence type="ECO:0000313" key="4">
    <source>
        <dbReference type="Proteomes" id="UP000267268"/>
    </source>
</evidence>
<reference evidence="3 4" key="1">
    <citation type="submission" date="2018-12" db="EMBL/GenBank/DDBJ databases">
        <title>Flammeovirga pectinis sp. nov., isolated from the gut of the Korean scallop, Patinopecten yessoensis.</title>
        <authorList>
            <person name="Bae J.-W."/>
            <person name="Jeong Y.-S."/>
            <person name="Kang W."/>
        </authorList>
    </citation>
    <scope>NUCLEOTIDE SEQUENCE [LARGE SCALE GENOMIC DNA]</scope>
    <source>
        <strain evidence="3 4">L12M1</strain>
    </source>
</reference>
<accession>A0A3Q9FMP8</accession>
<dbReference type="InterPro" id="IPR029041">
    <property type="entry name" value="FAD-linked_oxidoreductase-like"/>
</dbReference>
<dbReference type="GO" id="GO:0010133">
    <property type="term" value="P:L-proline catabolic process to L-glutamate"/>
    <property type="evidence" value="ECO:0007669"/>
    <property type="project" value="TreeGrafter"/>
</dbReference>
<evidence type="ECO:0000259" key="2">
    <source>
        <dbReference type="Pfam" id="PF01619"/>
    </source>
</evidence>
<keyword evidence="4" id="KW-1185">Reference proteome</keyword>
<proteinExistence type="predicted"/>
<feature type="domain" description="Proline dehydrogenase" evidence="2">
    <location>
        <begin position="80"/>
        <end position="377"/>
    </location>
</feature>
<dbReference type="InterPro" id="IPR015659">
    <property type="entry name" value="Proline_oxidase"/>
</dbReference>
<dbReference type="OrthoDB" id="1401444at2"/>
<dbReference type="Gene3D" id="3.20.20.220">
    <property type="match status" value="1"/>
</dbReference>
<sequence>MVDTSTVNFENTQTAFAWRNNAELKQTYALFTMMHSPGLVKFGTSLLNMAFTLRLPIKTVVKMTLFKQFCGGENIEDSSETINKLGSYRIGSILDYSVEGAQNDKSFDKTEAEIIKTIIKSAQDENVPFSVFKLTGIAAVDLLEKVHAGEILSGDDELQWSKVVSRVKNLCKTAYEHNVRIFIDAEETWLQGPVDQLAYDMMRLYNRETAIVYNTYQMYLKSKFEQLKSDFDKAQEEGFILGVKLVRGAYMEKEGERALKMNYPNPIQVTKEATDRDYNAAISFILENNTGFALCAGSHNEKSNKLLVELMNKYGVADNNVNFFFAQLFGMSDHISFNLSKAGYNVAKYLPYGPVKEALPYLFRRAEENTSVAGQASRELTLVSTEIKRRNSEK</sequence>
<dbReference type="Pfam" id="PF01619">
    <property type="entry name" value="Pro_dh"/>
    <property type="match status" value="1"/>
</dbReference>
<dbReference type="InterPro" id="IPR002872">
    <property type="entry name" value="Proline_DH_dom"/>
</dbReference>
<dbReference type="PANTHER" id="PTHR13914">
    <property type="entry name" value="PROLINE OXIDASE"/>
    <property type="match status" value="1"/>
</dbReference>
<evidence type="ECO:0000313" key="3">
    <source>
        <dbReference type="EMBL" id="AZQ61796.1"/>
    </source>
</evidence>
<protein>
    <submittedName>
        <fullName evidence="3">Proline dehydrogenase</fullName>
    </submittedName>
</protein>
<name>A0A3Q9FMP8_9BACT</name>
<dbReference type="SUPFAM" id="SSF51730">
    <property type="entry name" value="FAD-linked oxidoreductase"/>
    <property type="match status" value="1"/>
</dbReference>
<organism evidence="3 4">
    <name type="scientific">Flammeovirga pectinis</name>
    <dbReference type="NCBI Taxonomy" id="2494373"/>
    <lineage>
        <taxon>Bacteria</taxon>
        <taxon>Pseudomonadati</taxon>
        <taxon>Bacteroidota</taxon>
        <taxon>Cytophagia</taxon>
        <taxon>Cytophagales</taxon>
        <taxon>Flammeovirgaceae</taxon>
        <taxon>Flammeovirga</taxon>
    </lineage>
</organism>
<gene>
    <name evidence="3" type="ORF">EI427_05965</name>
</gene>
<dbReference type="EMBL" id="CP034562">
    <property type="protein sequence ID" value="AZQ61796.1"/>
    <property type="molecule type" value="Genomic_DNA"/>
</dbReference>
<dbReference type="RefSeq" id="WP_126612656.1">
    <property type="nucleotide sequence ID" value="NZ_CP034562.1"/>
</dbReference>
<dbReference type="GO" id="GO:0004657">
    <property type="term" value="F:proline dehydrogenase activity"/>
    <property type="evidence" value="ECO:0007669"/>
    <property type="project" value="InterPro"/>
</dbReference>
<evidence type="ECO:0000256" key="1">
    <source>
        <dbReference type="ARBA" id="ARBA00023002"/>
    </source>
</evidence>
<dbReference type="AlphaFoldDB" id="A0A3Q9FMP8"/>
<dbReference type="PANTHER" id="PTHR13914:SF0">
    <property type="entry name" value="PROLINE DEHYDROGENASE 1, MITOCHONDRIAL"/>
    <property type="match status" value="1"/>
</dbReference>
<dbReference type="Proteomes" id="UP000267268">
    <property type="component" value="Chromosome 1"/>
</dbReference>